<dbReference type="Gene3D" id="3.50.50.60">
    <property type="entry name" value="FAD/NAD(P)-binding domain"/>
    <property type="match status" value="2"/>
</dbReference>
<dbReference type="AlphaFoldDB" id="A0A1N6GF68"/>
<dbReference type="GO" id="GO:0005829">
    <property type="term" value="C:cytosol"/>
    <property type="evidence" value="ECO:0007669"/>
    <property type="project" value="TreeGrafter"/>
</dbReference>
<name>A0A1N6GF68_9MICO</name>
<dbReference type="PANTHER" id="PTHR10668">
    <property type="entry name" value="PHYTOENE DEHYDROGENASE"/>
    <property type="match status" value="1"/>
</dbReference>
<dbReference type="InterPro" id="IPR036188">
    <property type="entry name" value="FAD/NAD-bd_sf"/>
</dbReference>
<accession>A0A1N6GF68</accession>
<sequence>MPHDVVILGGGHNGLTAAAYLARAGKRVLLLERSDHLGGAAVSADAFEGVDARLSRYSYLVSLLPQRIIDDLGLDVRLVRRRFSSYTPDPADPTRGLLVDNEAPSTGSGSTAAAFARVDAEPDAAAWQAFYADTARVAERLFPTLTEPLPTRDEARELVGDERVWQEFVERPLGEAIDTRFTSDLVRGVVATDGLIGTFTELDDPALDANRCFLYHVIGGGTGDWDVPVGGMGAVTGELARAAREAGAELVTGAEVVAVDPSGAVRWRQGDEPNDRTADADVVLANVAPAVLDRLLEAGAQASPASPSATGGVPSVVRERLRHLHAPEGAQVKVNLLLTRLPRLRDTSVAPEAAFAGTFHINELESQLESAYRTAARGGIPSPLPCEIYCHTLSDPSILSPELAASGTHTLTVFGLHVPHRLLERFGNDELRSHLQSAVLASLDSVLAEPIEGVIATDASGRPCIETKTTLDLEEALAMPGGNIFHGPLSWPWAEPGASLSTPAERWGVATAHPGILLCGSGAVRGGAVSGIGGHNAAMAVLEASVA</sequence>
<gene>
    <name evidence="1" type="ORF">SAMN05443544_2518</name>
</gene>
<dbReference type="OrthoDB" id="9774675at2"/>
<organism evidence="1 2">
    <name type="scientific">Agromyces cerinus subsp. cerinus</name>
    <dbReference type="NCBI Taxonomy" id="232089"/>
    <lineage>
        <taxon>Bacteria</taxon>
        <taxon>Bacillati</taxon>
        <taxon>Actinomycetota</taxon>
        <taxon>Actinomycetes</taxon>
        <taxon>Micrococcales</taxon>
        <taxon>Microbacteriaceae</taxon>
        <taxon>Agromyces</taxon>
    </lineage>
</organism>
<dbReference type="RefSeq" id="WP_074260661.1">
    <property type="nucleotide sequence ID" value="NZ_FSRJ01000003.1"/>
</dbReference>
<protein>
    <submittedName>
        <fullName evidence="1">Phytoene dehydrogenase-related protein</fullName>
    </submittedName>
</protein>
<evidence type="ECO:0000313" key="1">
    <source>
        <dbReference type="EMBL" id="SIO06052.1"/>
    </source>
</evidence>
<evidence type="ECO:0000313" key="2">
    <source>
        <dbReference type="Proteomes" id="UP000184699"/>
    </source>
</evidence>
<keyword evidence="2" id="KW-1185">Reference proteome</keyword>
<dbReference type="Pfam" id="PF13450">
    <property type="entry name" value="NAD_binding_8"/>
    <property type="match status" value="1"/>
</dbReference>
<dbReference type="Proteomes" id="UP000184699">
    <property type="component" value="Unassembled WGS sequence"/>
</dbReference>
<dbReference type="STRING" id="232089.SAMN05443544_2518"/>
<proteinExistence type="predicted"/>
<dbReference type="EMBL" id="FSRJ01000003">
    <property type="protein sequence ID" value="SIO06052.1"/>
    <property type="molecule type" value="Genomic_DNA"/>
</dbReference>
<dbReference type="PANTHER" id="PTHR10668:SF103">
    <property type="entry name" value="PYRIDINE NUCLEOTIDE-DISULFIDE OXIDOREDUCTASE DOMAIN-CONTAINING PROTEIN 2"/>
    <property type="match status" value="1"/>
</dbReference>
<reference evidence="2" key="1">
    <citation type="submission" date="2016-11" db="EMBL/GenBank/DDBJ databases">
        <authorList>
            <person name="Varghese N."/>
            <person name="Submissions S."/>
        </authorList>
    </citation>
    <scope>NUCLEOTIDE SEQUENCE [LARGE SCALE GENOMIC DNA]</scope>
    <source>
        <strain evidence="2">DSM 8595</strain>
    </source>
</reference>
<dbReference type="SUPFAM" id="SSF51905">
    <property type="entry name" value="FAD/NAD(P)-binding domain"/>
    <property type="match status" value="1"/>
</dbReference>